<feature type="compositionally biased region" description="Gly residues" evidence="1">
    <location>
        <begin position="297"/>
        <end position="318"/>
    </location>
</feature>
<dbReference type="KEGG" id="cre:CHLRE_09g397300v5"/>
<feature type="compositionally biased region" description="Low complexity" evidence="1">
    <location>
        <begin position="411"/>
        <end position="423"/>
    </location>
</feature>
<dbReference type="InParanoid" id="A0A2K3DD31"/>
<evidence type="ECO:0000259" key="2">
    <source>
        <dbReference type="SMART" id="SM00464"/>
    </source>
</evidence>
<dbReference type="OMA" id="FGLCWRG"/>
<dbReference type="Pfam" id="PF02190">
    <property type="entry name" value="LON_substr_bdg"/>
    <property type="match status" value="1"/>
</dbReference>
<dbReference type="Gene3D" id="2.30.130.40">
    <property type="entry name" value="LON domain-like"/>
    <property type="match status" value="1"/>
</dbReference>
<dbReference type="EMBL" id="CM008970">
    <property type="protein sequence ID" value="PNW78439.1"/>
    <property type="molecule type" value="Genomic_DNA"/>
</dbReference>
<feature type="region of interest" description="Disordered" evidence="1">
    <location>
        <begin position="619"/>
        <end position="679"/>
    </location>
</feature>
<reference evidence="3 4" key="1">
    <citation type="journal article" date="2007" name="Science">
        <title>The Chlamydomonas genome reveals the evolution of key animal and plant functions.</title>
        <authorList>
            <person name="Merchant S.S."/>
            <person name="Prochnik S.E."/>
            <person name="Vallon O."/>
            <person name="Harris E.H."/>
            <person name="Karpowicz S.J."/>
            <person name="Witman G.B."/>
            <person name="Terry A."/>
            <person name="Salamov A."/>
            <person name="Fritz-Laylin L.K."/>
            <person name="Marechal-Drouard L."/>
            <person name="Marshall W.F."/>
            <person name="Qu L.H."/>
            <person name="Nelson D.R."/>
            <person name="Sanderfoot A.A."/>
            <person name="Spalding M.H."/>
            <person name="Kapitonov V.V."/>
            <person name="Ren Q."/>
            <person name="Ferris P."/>
            <person name="Lindquist E."/>
            <person name="Shapiro H."/>
            <person name="Lucas S.M."/>
            <person name="Grimwood J."/>
            <person name="Schmutz J."/>
            <person name="Cardol P."/>
            <person name="Cerutti H."/>
            <person name="Chanfreau G."/>
            <person name="Chen C.L."/>
            <person name="Cognat V."/>
            <person name="Croft M.T."/>
            <person name="Dent R."/>
            <person name="Dutcher S."/>
            <person name="Fernandez E."/>
            <person name="Fukuzawa H."/>
            <person name="Gonzalez-Ballester D."/>
            <person name="Gonzalez-Halphen D."/>
            <person name="Hallmann A."/>
            <person name="Hanikenne M."/>
            <person name="Hippler M."/>
            <person name="Inwood W."/>
            <person name="Jabbari K."/>
            <person name="Kalanon M."/>
            <person name="Kuras R."/>
            <person name="Lefebvre P.A."/>
            <person name="Lemaire S.D."/>
            <person name="Lobanov A.V."/>
            <person name="Lohr M."/>
            <person name="Manuell A."/>
            <person name="Meier I."/>
            <person name="Mets L."/>
            <person name="Mittag M."/>
            <person name="Mittelmeier T."/>
            <person name="Moroney J.V."/>
            <person name="Moseley J."/>
            <person name="Napoli C."/>
            <person name="Nedelcu A.M."/>
            <person name="Niyogi K."/>
            <person name="Novoselov S.V."/>
            <person name="Paulsen I.T."/>
            <person name="Pazour G."/>
            <person name="Purton S."/>
            <person name="Ral J.P."/>
            <person name="Riano-Pachon D.M."/>
            <person name="Riekhof W."/>
            <person name="Rymarquis L."/>
            <person name="Schroda M."/>
            <person name="Stern D."/>
            <person name="Umen J."/>
            <person name="Willows R."/>
            <person name="Wilson N."/>
            <person name="Zimmer S.L."/>
            <person name="Allmer J."/>
            <person name="Balk J."/>
            <person name="Bisova K."/>
            <person name="Chen C.J."/>
            <person name="Elias M."/>
            <person name="Gendler K."/>
            <person name="Hauser C."/>
            <person name="Lamb M.R."/>
            <person name="Ledford H."/>
            <person name="Long J.C."/>
            <person name="Minagawa J."/>
            <person name="Page M.D."/>
            <person name="Pan J."/>
            <person name="Pootakham W."/>
            <person name="Roje S."/>
            <person name="Rose A."/>
            <person name="Stahlberg E."/>
            <person name="Terauchi A.M."/>
            <person name="Yang P."/>
            <person name="Ball S."/>
            <person name="Bowler C."/>
            <person name="Dieckmann C.L."/>
            <person name="Gladyshev V.N."/>
            <person name="Green P."/>
            <person name="Jorgensen R."/>
            <person name="Mayfield S."/>
            <person name="Mueller-Roeber B."/>
            <person name="Rajamani S."/>
            <person name="Sayre R.T."/>
            <person name="Brokstein P."/>
            <person name="Dubchak I."/>
            <person name="Goodstein D."/>
            <person name="Hornick L."/>
            <person name="Huang Y.W."/>
            <person name="Jhaveri J."/>
            <person name="Luo Y."/>
            <person name="Martinez D."/>
            <person name="Ngau W.C."/>
            <person name="Otillar B."/>
            <person name="Poliakov A."/>
            <person name="Porter A."/>
            <person name="Szajkowski L."/>
            <person name="Werner G."/>
            <person name="Zhou K."/>
            <person name="Grigoriev I.V."/>
            <person name="Rokhsar D.S."/>
            <person name="Grossman A.R."/>
        </authorList>
    </citation>
    <scope>NUCLEOTIDE SEQUENCE [LARGE SCALE GENOMIC DNA]</scope>
    <source>
        <strain evidence="4">CC-503</strain>
    </source>
</reference>
<sequence>MLGQTLRSRQRPLWRASLLRGLKGQSEAASGRARGDDAAAAPEVAGVVRVREGNQVVAAATVTFGARTATEASVAAESTAAAAQDAVQVALLALRGALGVESPPSAVVALTSLRLPRPAAAAALTALRQQLGPETALLGCSSRLRLPDERRSLGLTTPPGRTSTNATSTSGSSSGGDSAETPPSAASSSPVSWPDAASAVTAAANAVEPFHLTLAAAHTPHHEAHVLHCETSSLPRLPHLAEALRGTRPPAFLMLTAADGLGSELLARLENLFPGSCVGAGVAAQQSARDRRLLLVGGPGRGGGSSSTTGAGSGGGSGPRDMASAAGGGSDSASGLGRTMKGAGSAAAETSSGLWAAEAAEAATRGISTAGGAPSGGGRRSGRGIPAAEFEGPFQRMLLNRDESGGGLGAAGSEEGGSPSTSGRSDHSSSGGAGRRRKAPATAAAQAEAKAASQKRDADAAAAAAAESDLDSDDDDEAGDAEDGEEAAAAEVAARLQALVPPYVAIGDDLHNNGAALLAFFPRSQTAATVAGASDNATAAAAAAASAATAASGRLAAAVCDSLARVVLGTDHLQHVALRGAALGAVSPPATGLEPYSPLPAAPDNPYYWWPADPAPPHHEVDPHLAPPAAAGAAGTPGASGDRTAAAKGAATKPDVAGASEPMPQDAAVEEGEQEEVPSAKALSALSEGLVGLPLFPLEGVILFPGQTIQLRVFEKRYRLLVRAAMEQGAAFGLCWRGTGTTAVVRSYQCPEGGTGDVLVMLEGGVRFSYGPDDLAVLPASFGLNVAKRAEYLVDEPPPAPEDAAAMVSAARQILDGVAGALEAATSPSAQKSARTFANALHFASSSSSSDLAASTAPHTKQAALPPSPPHQPGAAKQLQPGQQLQPGSGGVDEDEDAALLAADVAEAKAALDVETASLLSLYLAPHIPVHLEGLRREWFTTRSALWRLQQEASWLRGNSRVCMAVASSVLRLPRDHPLRLMLGLGRVSPVP</sequence>
<feature type="region of interest" description="Disordered" evidence="1">
    <location>
        <begin position="366"/>
        <end position="387"/>
    </location>
</feature>
<dbReference type="ExpressionAtlas" id="A0A2K3DD31">
    <property type="expression patterns" value="baseline"/>
</dbReference>
<dbReference type="SUPFAM" id="SSF88697">
    <property type="entry name" value="PUA domain-like"/>
    <property type="match status" value="1"/>
</dbReference>
<dbReference type="GeneID" id="5720187"/>
<feature type="region of interest" description="Disordered" evidence="1">
    <location>
        <begin position="294"/>
        <end position="341"/>
    </location>
</feature>
<feature type="region of interest" description="Disordered" evidence="1">
    <location>
        <begin position="148"/>
        <end position="192"/>
    </location>
</feature>
<evidence type="ECO:0000313" key="3">
    <source>
        <dbReference type="EMBL" id="PNW78439.1"/>
    </source>
</evidence>
<dbReference type="RefSeq" id="XP_042920877.1">
    <property type="nucleotide sequence ID" value="XM_043065841.1"/>
</dbReference>
<feature type="compositionally biased region" description="Low complexity" evidence="1">
    <location>
        <begin position="627"/>
        <end position="639"/>
    </location>
</feature>
<dbReference type="InterPro" id="IPR015947">
    <property type="entry name" value="PUA-like_sf"/>
</dbReference>
<evidence type="ECO:0000313" key="4">
    <source>
        <dbReference type="Proteomes" id="UP000006906"/>
    </source>
</evidence>
<dbReference type="Gramene" id="PNW78439">
    <property type="protein sequence ID" value="PNW78439"/>
    <property type="gene ID" value="CHLRE_09g397300v5"/>
</dbReference>
<protein>
    <recommendedName>
        <fullName evidence="2">Lon N-terminal domain-containing protein</fullName>
    </recommendedName>
</protein>
<feature type="compositionally biased region" description="Low complexity" evidence="1">
    <location>
        <begin position="319"/>
        <end position="335"/>
    </location>
</feature>
<dbReference type="InterPro" id="IPR046336">
    <property type="entry name" value="Lon_prtase_N_sf"/>
</dbReference>
<dbReference type="PANTHER" id="PTHR46732:SF8">
    <property type="entry name" value="ATP-DEPENDENT PROTEASE LA (LON) DOMAIN PROTEIN"/>
    <property type="match status" value="1"/>
</dbReference>
<feature type="compositionally biased region" description="Low complexity" evidence="1">
    <location>
        <begin position="873"/>
        <end position="887"/>
    </location>
</feature>
<feature type="compositionally biased region" description="Low complexity" evidence="1">
    <location>
        <begin position="440"/>
        <end position="452"/>
    </location>
</feature>
<feature type="compositionally biased region" description="Acidic residues" evidence="1">
    <location>
        <begin position="468"/>
        <end position="486"/>
    </location>
</feature>
<dbReference type="SMART" id="SM00464">
    <property type="entry name" value="LON"/>
    <property type="match status" value="1"/>
</dbReference>
<dbReference type="OrthoDB" id="547556at2759"/>
<feature type="region of interest" description="Disordered" evidence="1">
    <location>
        <begin position="399"/>
        <end position="486"/>
    </location>
</feature>
<feature type="domain" description="Lon N-terminal" evidence="2">
    <location>
        <begin position="692"/>
        <end position="958"/>
    </location>
</feature>
<dbReference type="AlphaFoldDB" id="A0A2K3DD31"/>
<accession>A0A2K3DD31</accession>
<dbReference type="InterPro" id="IPR003111">
    <property type="entry name" value="Lon_prtase_N"/>
</dbReference>
<name>A0A2K3DD31_CHLRE</name>
<feature type="region of interest" description="Disordered" evidence="1">
    <location>
        <begin position="850"/>
        <end position="894"/>
    </location>
</feature>
<evidence type="ECO:0000256" key="1">
    <source>
        <dbReference type="SAM" id="MobiDB-lite"/>
    </source>
</evidence>
<dbReference type="STRING" id="3055.A0A2K3DD31"/>
<dbReference type="Proteomes" id="UP000006906">
    <property type="component" value="Chromosome 9"/>
</dbReference>
<feature type="compositionally biased region" description="Low complexity" evidence="1">
    <location>
        <begin position="160"/>
        <end position="192"/>
    </location>
</feature>
<proteinExistence type="predicted"/>
<keyword evidence="4" id="KW-1185">Reference proteome</keyword>
<gene>
    <name evidence="3" type="ORF">CHLRE_09g397300v5</name>
</gene>
<dbReference type="PANTHER" id="PTHR46732">
    <property type="entry name" value="ATP-DEPENDENT PROTEASE LA (LON) DOMAIN PROTEIN"/>
    <property type="match status" value="1"/>
</dbReference>
<organism evidence="3 4">
    <name type="scientific">Chlamydomonas reinhardtii</name>
    <name type="common">Chlamydomonas smithii</name>
    <dbReference type="NCBI Taxonomy" id="3055"/>
    <lineage>
        <taxon>Eukaryota</taxon>
        <taxon>Viridiplantae</taxon>
        <taxon>Chlorophyta</taxon>
        <taxon>core chlorophytes</taxon>
        <taxon>Chlorophyceae</taxon>
        <taxon>CS clade</taxon>
        <taxon>Chlamydomonadales</taxon>
        <taxon>Chlamydomonadaceae</taxon>
        <taxon>Chlamydomonas</taxon>
    </lineage>
</organism>